<protein>
    <submittedName>
        <fullName evidence="1">Uncharacterized protein</fullName>
    </submittedName>
</protein>
<gene>
    <name evidence="1" type="ORF">Vadar_023322</name>
</gene>
<accession>A0ACB7YXR5</accession>
<dbReference type="Proteomes" id="UP000828048">
    <property type="component" value="Chromosome 3"/>
</dbReference>
<keyword evidence="2" id="KW-1185">Reference proteome</keyword>
<sequence>MEKENHVADPIDWDIRGYNNSMRQMELWRWPCRWTNDFDMICIRSSIRTLFPSWIVVLVAAGFFGYILGLLLQRVGTIVSPWDDEKALNRSIPPTLYIKSMKSSVRPPLIPTEGEQEQQEESFLGLLEGFLSAPVYQSQKSLDRHFQGLERSH</sequence>
<proteinExistence type="predicted"/>
<reference evidence="1 2" key="1">
    <citation type="journal article" date="2021" name="Hortic Res">
        <title>High-quality reference genome and annotation aids understanding of berry development for evergreen blueberry (Vaccinium darrowii).</title>
        <authorList>
            <person name="Yu J."/>
            <person name="Hulse-Kemp A.M."/>
            <person name="Babiker E."/>
            <person name="Staton M."/>
        </authorList>
    </citation>
    <scope>NUCLEOTIDE SEQUENCE [LARGE SCALE GENOMIC DNA]</scope>
    <source>
        <strain evidence="2">cv. NJ 8807/NJ 8810</strain>
        <tissue evidence="1">Young leaf</tissue>
    </source>
</reference>
<name>A0ACB7YXR5_9ERIC</name>
<comment type="caution">
    <text evidence="1">The sequence shown here is derived from an EMBL/GenBank/DDBJ whole genome shotgun (WGS) entry which is preliminary data.</text>
</comment>
<organism evidence="1 2">
    <name type="scientific">Vaccinium darrowii</name>
    <dbReference type="NCBI Taxonomy" id="229202"/>
    <lineage>
        <taxon>Eukaryota</taxon>
        <taxon>Viridiplantae</taxon>
        <taxon>Streptophyta</taxon>
        <taxon>Embryophyta</taxon>
        <taxon>Tracheophyta</taxon>
        <taxon>Spermatophyta</taxon>
        <taxon>Magnoliopsida</taxon>
        <taxon>eudicotyledons</taxon>
        <taxon>Gunneridae</taxon>
        <taxon>Pentapetalae</taxon>
        <taxon>asterids</taxon>
        <taxon>Ericales</taxon>
        <taxon>Ericaceae</taxon>
        <taxon>Vaccinioideae</taxon>
        <taxon>Vaccinieae</taxon>
        <taxon>Vaccinium</taxon>
    </lineage>
</organism>
<evidence type="ECO:0000313" key="1">
    <source>
        <dbReference type="EMBL" id="KAH7858395.1"/>
    </source>
</evidence>
<dbReference type="EMBL" id="CM037153">
    <property type="protein sequence ID" value="KAH7858395.1"/>
    <property type="molecule type" value="Genomic_DNA"/>
</dbReference>
<evidence type="ECO:0000313" key="2">
    <source>
        <dbReference type="Proteomes" id="UP000828048"/>
    </source>
</evidence>